<dbReference type="Proteomes" id="UP000039046">
    <property type="component" value="Unassembled WGS sequence"/>
</dbReference>
<keyword evidence="2" id="KW-1185">Reference proteome</keyword>
<dbReference type="HOGENOM" id="CLU_1373063_0_0_1"/>
<dbReference type="AlphaFoldDB" id="A0A0A1T2H6"/>
<dbReference type="OrthoDB" id="5148912at2759"/>
<protein>
    <submittedName>
        <fullName evidence="1">Uncharacterized protein</fullName>
    </submittedName>
</protein>
<evidence type="ECO:0000313" key="2">
    <source>
        <dbReference type="Proteomes" id="UP000039046"/>
    </source>
</evidence>
<dbReference type="EMBL" id="CDHN01000003">
    <property type="protein sequence ID" value="CEJ91386.1"/>
    <property type="molecule type" value="Genomic_DNA"/>
</dbReference>
<accession>A0A0A1T2H6</accession>
<gene>
    <name evidence="1" type="ORF">VHEMI07103</name>
</gene>
<reference evidence="1 2" key="1">
    <citation type="journal article" date="2015" name="Genome Announc.">
        <title>Draft Genome Sequence and Gene Annotation of the Entomopathogenic Fungus Verticillium hemipterigenum.</title>
        <authorList>
            <person name="Horn F."/>
            <person name="Habel A."/>
            <person name="Scharf D.H."/>
            <person name="Dworschak J."/>
            <person name="Brakhage A.A."/>
            <person name="Guthke R."/>
            <person name="Hertweck C."/>
            <person name="Linde J."/>
        </authorList>
    </citation>
    <scope>NUCLEOTIDE SEQUENCE [LARGE SCALE GENOMIC DNA]</scope>
</reference>
<proteinExistence type="predicted"/>
<name>A0A0A1T2H6_9HYPO</name>
<sequence length="199" mass="22434">MNFEPLGTEDLLIATSQDAARQLYHSAIEMLPRCHHPSTRSCTASDTASDALYLAKTLLHNGDRSNVILDKILDTADRQNIPAFDLMMSLIARWYLCTLPALARARRARATDLREFLEGQPDDEPANSRIMTLGLWSLLFCSKAWTERSRLCDGQSFVAEGAVALIHLVYVTQWELVAGESMMSRSISWMRGHQLKHNK</sequence>
<evidence type="ECO:0000313" key="1">
    <source>
        <dbReference type="EMBL" id="CEJ91386.1"/>
    </source>
</evidence>
<organism evidence="1 2">
    <name type="scientific">[Torrubiella] hemipterigena</name>
    <dbReference type="NCBI Taxonomy" id="1531966"/>
    <lineage>
        <taxon>Eukaryota</taxon>
        <taxon>Fungi</taxon>
        <taxon>Dikarya</taxon>
        <taxon>Ascomycota</taxon>
        <taxon>Pezizomycotina</taxon>
        <taxon>Sordariomycetes</taxon>
        <taxon>Hypocreomycetidae</taxon>
        <taxon>Hypocreales</taxon>
        <taxon>Clavicipitaceae</taxon>
        <taxon>Clavicipitaceae incertae sedis</taxon>
        <taxon>'Torrubiella' clade</taxon>
    </lineage>
</organism>